<keyword evidence="7" id="KW-0812">Transmembrane</keyword>
<feature type="domain" description="Peptidase M13 N-terminal" evidence="9">
    <location>
        <begin position="118"/>
        <end position="513"/>
    </location>
</feature>
<evidence type="ECO:0000256" key="2">
    <source>
        <dbReference type="ARBA" id="ARBA00022670"/>
    </source>
</evidence>
<dbReference type="InterPro" id="IPR042089">
    <property type="entry name" value="Peptidase_M13_dom_2"/>
</dbReference>
<keyword evidence="10" id="KW-1185">Reference proteome</keyword>
<dbReference type="InterPro" id="IPR000718">
    <property type="entry name" value="Peptidase_M13"/>
</dbReference>
<comment type="cofactor">
    <cofactor evidence="1">
        <name>Zn(2+)</name>
        <dbReference type="ChEBI" id="CHEBI:29105"/>
    </cofactor>
</comment>
<keyword evidence="6" id="KW-0482">Metalloprotease</keyword>
<accession>A0ABM1AE19</accession>
<evidence type="ECO:0000313" key="10">
    <source>
        <dbReference type="Proteomes" id="UP000694888"/>
    </source>
</evidence>
<dbReference type="InterPro" id="IPR018497">
    <property type="entry name" value="Peptidase_M13_C"/>
</dbReference>
<dbReference type="GeneID" id="101847700"/>
<sequence length="779" mass="88900">MGFGSVGKSESTYSVDESENANQMKQFTVSENDVKLGEKKKKNKMSGAMKALLVVLLLALVAVVVLAVVIIKIRDDDKEVVKDTQEELADRYKETCLTPTCVSAAARIMNNIDASVHPCDNFYDFACGGWVKKHELTEDRPRISVLSEYVEEVDEEVQRILEEPPSDDDLKSVRSAKNLYQSCRDLETIDKRGDQPFKDWLKAKMGDWPLISSAWNDATFDLTDVLIRAANKGSRPLIGLVVDQDFKNPSVHILTLGQPSFGMPSRKSYLVPRNDTMLMAYQTFIYNVAETLGFANPDTAQQDVKDIVDFEIKLAQISASQEKRRDAESQYNPMTLAEVHGNYSTAKFDFTKFVTSLLKTPEVGVSDVTGNEIIINFAPQYFRKFGDVISRTQKRTLANYAFWRVAQDYVGTLSKPYRQLDFEYNKVLHGITREQPRDKMCTSYTKDSAGFVIGKTFVERHFQPETKTTILDIVAGLRSVFNEQVDEISWMDEDTKRLAKEKNAAIRVKIGYPEFLTNATQLEDTFSNYTFKSYQYFENSLLIKKEDYAKNMRKLRKPVQTNEWGFSPVVVNANYSPLKNEMEFPAAYLLPPVYSKDFPKFLNYGVFGTVAGHELTHGFDDQGRQFDKTGHLKQWWSDSAIQKFKDKAQCIVDQYSAYVMEDVGMNLNGIITQGENMADNGGLRQAFRAYRNWVKTRGKEEPTLPGLNYSNNQLFFLSYAQLWCGLVRKEIVIQQIRSGPHSPGRYRTIGPTQNSEDFSREFNCPQTSYMNAEKKCRVW</sequence>
<dbReference type="PANTHER" id="PTHR11733:SF133">
    <property type="entry name" value="PHOSPHATE-REGULATING NEUTRAL ENDOPEPTIDASE PHEX"/>
    <property type="match status" value="1"/>
</dbReference>
<dbReference type="InterPro" id="IPR024079">
    <property type="entry name" value="MetalloPept_cat_dom_sf"/>
</dbReference>
<keyword evidence="4" id="KW-0378">Hydrolase</keyword>
<evidence type="ECO:0000256" key="4">
    <source>
        <dbReference type="ARBA" id="ARBA00022801"/>
    </source>
</evidence>
<reference evidence="11" key="1">
    <citation type="submission" date="2025-08" db="UniProtKB">
        <authorList>
            <consortium name="RefSeq"/>
        </authorList>
    </citation>
    <scope>IDENTIFICATION</scope>
</reference>
<evidence type="ECO:0000256" key="5">
    <source>
        <dbReference type="ARBA" id="ARBA00022833"/>
    </source>
</evidence>
<name>A0ABM1AE19_APLCA</name>
<dbReference type="InterPro" id="IPR008753">
    <property type="entry name" value="Peptidase_M13_N"/>
</dbReference>
<keyword evidence="5" id="KW-0862">Zinc</keyword>
<dbReference type="Proteomes" id="UP000694888">
    <property type="component" value="Unplaced"/>
</dbReference>
<dbReference type="Gene3D" id="3.40.390.10">
    <property type="entry name" value="Collagenase (Catalytic Domain)"/>
    <property type="match status" value="1"/>
</dbReference>
<protein>
    <submittedName>
        <fullName evidence="11">Membrane metallo-endopeptidase-like 1</fullName>
    </submittedName>
</protein>
<dbReference type="PRINTS" id="PR00786">
    <property type="entry name" value="NEPRILYSIN"/>
</dbReference>
<dbReference type="SUPFAM" id="SSF55486">
    <property type="entry name" value="Metalloproteases ('zincins'), catalytic domain"/>
    <property type="match status" value="1"/>
</dbReference>
<dbReference type="PANTHER" id="PTHR11733">
    <property type="entry name" value="ZINC METALLOPROTEASE FAMILY M13 NEPRILYSIN-RELATED"/>
    <property type="match status" value="1"/>
</dbReference>
<keyword evidence="3" id="KW-0479">Metal-binding</keyword>
<evidence type="ECO:0000256" key="6">
    <source>
        <dbReference type="ARBA" id="ARBA00023049"/>
    </source>
</evidence>
<keyword evidence="2" id="KW-0645">Protease</keyword>
<evidence type="ECO:0000259" key="8">
    <source>
        <dbReference type="Pfam" id="PF01431"/>
    </source>
</evidence>
<evidence type="ECO:0000256" key="1">
    <source>
        <dbReference type="ARBA" id="ARBA00001947"/>
    </source>
</evidence>
<dbReference type="Pfam" id="PF01431">
    <property type="entry name" value="Peptidase_M13"/>
    <property type="match status" value="1"/>
</dbReference>
<feature type="transmembrane region" description="Helical" evidence="7">
    <location>
        <begin position="51"/>
        <end position="71"/>
    </location>
</feature>
<keyword evidence="7" id="KW-1133">Transmembrane helix</keyword>
<keyword evidence="7" id="KW-0472">Membrane</keyword>
<proteinExistence type="predicted"/>
<dbReference type="CDD" id="cd08662">
    <property type="entry name" value="M13"/>
    <property type="match status" value="1"/>
</dbReference>
<feature type="domain" description="Peptidase M13 C-terminal" evidence="8">
    <location>
        <begin position="572"/>
        <end position="778"/>
    </location>
</feature>
<dbReference type="Gene3D" id="1.10.1380.10">
    <property type="entry name" value="Neutral endopeptidase , domain2"/>
    <property type="match status" value="1"/>
</dbReference>
<gene>
    <name evidence="11" type="primary">LOC101847700</name>
</gene>
<evidence type="ECO:0000313" key="11">
    <source>
        <dbReference type="RefSeq" id="XP_012945910.1"/>
    </source>
</evidence>
<dbReference type="PROSITE" id="PS51885">
    <property type="entry name" value="NEPRILYSIN"/>
    <property type="match status" value="1"/>
</dbReference>
<evidence type="ECO:0000256" key="7">
    <source>
        <dbReference type="SAM" id="Phobius"/>
    </source>
</evidence>
<organism evidence="10 11">
    <name type="scientific">Aplysia californica</name>
    <name type="common">California sea hare</name>
    <dbReference type="NCBI Taxonomy" id="6500"/>
    <lineage>
        <taxon>Eukaryota</taxon>
        <taxon>Metazoa</taxon>
        <taxon>Spiralia</taxon>
        <taxon>Lophotrochozoa</taxon>
        <taxon>Mollusca</taxon>
        <taxon>Gastropoda</taxon>
        <taxon>Heterobranchia</taxon>
        <taxon>Euthyneura</taxon>
        <taxon>Tectipleura</taxon>
        <taxon>Aplysiida</taxon>
        <taxon>Aplysioidea</taxon>
        <taxon>Aplysiidae</taxon>
        <taxon>Aplysia</taxon>
    </lineage>
</organism>
<evidence type="ECO:0000256" key="3">
    <source>
        <dbReference type="ARBA" id="ARBA00022723"/>
    </source>
</evidence>
<dbReference type="RefSeq" id="XP_012945910.1">
    <property type="nucleotide sequence ID" value="XM_013090456.1"/>
</dbReference>
<evidence type="ECO:0000259" key="9">
    <source>
        <dbReference type="Pfam" id="PF05649"/>
    </source>
</evidence>
<dbReference type="Pfam" id="PF05649">
    <property type="entry name" value="Peptidase_M13_N"/>
    <property type="match status" value="1"/>
</dbReference>